<evidence type="ECO:0000256" key="8">
    <source>
        <dbReference type="ARBA" id="ARBA00023277"/>
    </source>
</evidence>
<sequence length="396" mass="43579">MMKKECIALILAGGQGTRLGILTTKLAKPAVPFGGKYRIIDFTLSNCSNSGIDTVGVLTQYEPLILNSYIGIGAPWGLDKNNGGVTVLSPYVAKDGGHWFEGTADAVFQNIEYIDLYNPDYVLILSGDHIYKMDYSYLIDYHKEKGADLSIAAMTVEWEEAKRFGIIISDQYGKITGFQEKPAVPKNNLASMGVYIFSWKMLKKYLIEDHLNPSSSHDFGKDIIPKMLEDGRSLWAYPFYGYWKDVGTIESFWEANMDLLEENGKLNLYDGNWRIYSVNPVKPPHYIGKTGTVVNSMITEGCYIEGTVIKSIIFPGTVIKKGAVVKESIVMPGVVLEENTIVEKAIIGENANIGSCCQIGDSKGKITVVGEGVKINKESIIASGCICEKEEVKGGV</sequence>
<dbReference type="NCBIfam" id="NF003670">
    <property type="entry name" value="PRK05293.1"/>
    <property type="match status" value="1"/>
</dbReference>
<comment type="similarity">
    <text evidence="1 9">Belongs to the bacterial/plant glucose-1-phosphate adenylyltransferase family.</text>
</comment>
<keyword evidence="3 9" id="KW-0808">Transferase</keyword>
<dbReference type="Gene3D" id="2.160.10.10">
    <property type="entry name" value="Hexapeptide repeat proteins"/>
    <property type="match status" value="1"/>
</dbReference>
<dbReference type="GO" id="GO:0005978">
    <property type="term" value="P:glycogen biosynthetic process"/>
    <property type="evidence" value="ECO:0007669"/>
    <property type="project" value="UniProtKB-UniRule"/>
</dbReference>
<keyword evidence="7 9" id="KW-0320">Glycogen biosynthesis</keyword>
<dbReference type="InterPro" id="IPR056729">
    <property type="entry name" value="GMPPB_C"/>
</dbReference>
<feature type="site" description="Could play a key role in the communication between the regulatory and the substrate sites" evidence="9">
    <location>
        <position position="99"/>
    </location>
</feature>
<dbReference type="InterPro" id="IPR005836">
    <property type="entry name" value="ADP_Glu_pyroP_CS"/>
</dbReference>
<dbReference type="HAMAP" id="MF_00624">
    <property type="entry name" value="GlgC"/>
    <property type="match status" value="1"/>
</dbReference>
<dbReference type="SUPFAM" id="SSF51161">
    <property type="entry name" value="Trimeric LpxA-like enzymes"/>
    <property type="match status" value="1"/>
</dbReference>
<accession>A0A1I0AAV3</accession>
<feature type="binding site" evidence="9">
    <location>
        <position position="165"/>
    </location>
    <ligand>
        <name>alpha-D-glucose 1-phosphate</name>
        <dbReference type="ChEBI" id="CHEBI:58601"/>
    </ligand>
</feature>
<keyword evidence="4 9" id="KW-0548">Nucleotidyltransferase</keyword>
<dbReference type="InterPro" id="IPR011831">
    <property type="entry name" value="ADP-Glc_PPase"/>
</dbReference>
<name>A0A1I0AAV3_9FIRM</name>
<feature type="binding site" evidence="9">
    <location>
        <begin position="180"/>
        <end position="181"/>
    </location>
    <ligand>
        <name>alpha-D-glucose 1-phosphate</name>
        <dbReference type="ChEBI" id="CHEBI:58601"/>
    </ligand>
</feature>
<dbReference type="Pfam" id="PF25087">
    <property type="entry name" value="GMPPB_C"/>
    <property type="match status" value="1"/>
</dbReference>
<dbReference type="EC" id="2.7.7.27" evidence="9"/>
<evidence type="ECO:0000313" key="13">
    <source>
        <dbReference type="Proteomes" id="UP000243819"/>
    </source>
</evidence>
<evidence type="ECO:0000256" key="9">
    <source>
        <dbReference type="HAMAP-Rule" id="MF_00624"/>
    </source>
</evidence>
<dbReference type="SUPFAM" id="SSF53448">
    <property type="entry name" value="Nucleotide-diphospho-sugar transferases"/>
    <property type="match status" value="1"/>
</dbReference>
<dbReference type="AlphaFoldDB" id="A0A1I0AAV3"/>
<evidence type="ECO:0000256" key="5">
    <source>
        <dbReference type="ARBA" id="ARBA00022741"/>
    </source>
</evidence>
<dbReference type="PANTHER" id="PTHR43523">
    <property type="entry name" value="GLUCOSE-1-PHOSPHATE ADENYLYLTRANSFERASE-RELATED"/>
    <property type="match status" value="1"/>
</dbReference>
<dbReference type="Proteomes" id="UP000243819">
    <property type="component" value="Unassembled WGS sequence"/>
</dbReference>
<keyword evidence="13" id="KW-1185">Reference proteome</keyword>
<dbReference type="PROSITE" id="PS00809">
    <property type="entry name" value="ADP_GLC_PYROPHOSPH_2"/>
    <property type="match status" value="1"/>
</dbReference>
<comment type="catalytic activity">
    <reaction evidence="9">
        <text>alpha-D-glucose 1-phosphate + ATP + H(+) = ADP-alpha-D-glucose + diphosphate</text>
        <dbReference type="Rhea" id="RHEA:12120"/>
        <dbReference type="ChEBI" id="CHEBI:15378"/>
        <dbReference type="ChEBI" id="CHEBI:30616"/>
        <dbReference type="ChEBI" id="CHEBI:33019"/>
        <dbReference type="ChEBI" id="CHEBI:57498"/>
        <dbReference type="ChEBI" id="CHEBI:58601"/>
        <dbReference type="EC" id="2.7.7.27"/>
    </reaction>
</comment>
<dbReference type="GO" id="GO:0008878">
    <property type="term" value="F:glucose-1-phosphate adenylyltransferase activity"/>
    <property type="evidence" value="ECO:0007669"/>
    <property type="project" value="UniProtKB-UniRule"/>
</dbReference>
<evidence type="ECO:0000313" key="12">
    <source>
        <dbReference type="EMBL" id="SES91327.1"/>
    </source>
</evidence>
<comment type="function">
    <text evidence="9">Involved in the biosynthesis of ADP-glucose, a building block required for the elongation reactions to produce glycogen. Catalyzes the reaction between ATP and alpha-D-glucose 1-phosphate (G1P) to produce pyrophosphate and ADP-Glc.</text>
</comment>
<dbReference type="GO" id="GO:0005524">
    <property type="term" value="F:ATP binding"/>
    <property type="evidence" value="ECO:0007669"/>
    <property type="project" value="UniProtKB-KW"/>
</dbReference>
<dbReference type="STRING" id="1120990.SAMN03080614_101915"/>
<dbReference type="UniPathway" id="UPA00164"/>
<comment type="subunit">
    <text evidence="9">Homotetramer.</text>
</comment>
<dbReference type="InterPro" id="IPR023049">
    <property type="entry name" value="GlgC_bac"/>
</dbReference>
<keyword evidence="8 9" id="KW-0119">Carbohydrate metabolism</keyword>
<comment type="pathway">
    <text evidence="9">Glycan biosynthesis; glycogen biosynthesis.</text>
</comment>
<reference evidence="13" key="1">
    <citation type="submission" date="2016-10" db="EMBL/GenBank/DDBJ databases">
        <authorList>
            <person name="Varghese N."/>
            <person name="Submissions S."/>
        </authorList>
    </citation>
    <scope>NUCLEOTIDE SEQUENCE [LARGE SCALE GENOMIC DNA]</scope>
    <source>
        <strain evidence="13">DSM 13577</strain>
    </source>
</reference>
<dbReference type="NCBIfam" id="TIGR02091">
    <property type="entry name" value="glgC"/>
    <property type="match status" value="1"/>
</dbReference>
<dbReference type="RefSeq" id="WP_091350433.1">
    <property type="nucleotide sequence ID" value="NZ_FOIF01000019.1"/>
</dbReference>
<feature type="domain" description="Nucleotidyl transferase" evidence="10">
    <location>
        <begin position="8"/>
        <end position="261"/>
    </location>
</feature>
<evidence type="ECO:0000259" key="10">
    <source>
        <dbReference type="Pfam" id="PF00483"/>
    </source>
</evidence>
<dbReference type="CDD" id="cd04651">
    <property type="entry name" value="LbH_G1P_AT_C"/>
    <property type="match status" value="1"/>
</dbReference>
<comment type="caution">
    <text evidence="9">Lacks conserved residue(s) required for the propagation of feature annotation.</text>
</comment>
<feature type="binding site" evidence="9">
    <location>
        <position position="191"/>
    </location>
    <ligand>
        <name>alpha-D-glucose 1-phosphate</name>
        <dbReference type="ChEBI" id="CHEBI:58601"/>
    </ligand>
</feature>
<dbReference type="EMBL" id="FOIF01000019">
    <property type="protein sequence ID" value="SES91327.1"/>
    <property type="molecule type" value="Genomic_DNA"/>
</dbReference>
<organism evidence="12 13">
    <name type="scientific">Anaerobranca gottschalkii DSM 13577</name>
    <dbReference type="NCBI Taxonomy" id="1120990"/>
    <lineage>
        <taxon>Bacteria</taxon>
        <taxon>Bacillati</taxon>
        <taxon>Bacillota</taxon>
        <taxon>Clostridia</taxon>
        <taxon>Eubacteriales</taxon>
        <taxon>Proteinivoracaceae</taxon>
        <taxon>Anaerobranca</taxon>
    </lineage>
</organism>
<dbReference type="InterPro" id="IPR029044">
    <property type="entry name" value="Nucleotide-diphossugar_trans"/>
</dbReference>
<evidence type="ECO:0000256" key="7">
    <source>
        <dbReference type="ARBA" id="ARBA00023056"/>
    </source>
</evidence>
<evidence type="ECO:0000256" key="2">
    <source>
        <dbReference type="ARBA" id="ARBA00022600"/>
    </source>
</evidence>
<feature type="domain" description="Mannose-1-phosphate guanyltransferase C-terminal" evidence="11">
    <location>
        <begin position="296"/>
        <end position="393"/>
    </location>
</feature>
<keyword evidence="5 9" id="KW-0547">Nucleotide-binding</keyword>
<proteinExistence type="inferred from homology"/>
<dbReference type="PANTHER" id="PTHR43523:SF2">
    <property type="entry name" value="GLUCOSE-1-PHOSPHATE ADENYLYLTRANSFERASE"/>
    <property type="match status" value="1"/>
</dbReference>
<evidence type="ECO:0000256" key="1">
    <source>
        <dbReference type="ARBA" id="ARBA00010443"/>
    </source>
</evidence>
<evidence type="ECO:0000256" key="4">
    <source>
        <dbReference type="ARBA" id="ARBA00022695"/>
    </source>
</evidence>
<evidence type="ECO:0000256" key="6">
    <source>
        <dbReference type="ARBA" id="ARBA00022840"/>
    </source>
</evidence>
<feature type="site" description="Could play a key role in the communication between the regulatory and the substrate sites" evidence="9">
    <location>
        <position position="60"/>
    </location>
</feature>
<gene>
    <name evidence="9" type="primary">glgC</name>
    <name evidence="12" type="ORF">SAMN03080614_101915</name>
</gene>
<dbReference type="PROSITE" id="PS00808">
    <property type="entry name" value="ADP_GLC_PYROPHOSPH_1"/>
    <property type="match status" value="1"/>
</dbReference>
<dbReference type="PROSITE" id="PS00810">
    <property type="entry name" value="ADP_GLC_PYROPHOSPH_3"/>
    <property type="match status" value="1"/>
</dbReference>
<evidence type="ECO:0000259" key="11">
    <source>
        <dbReference type="Pfam" id="PF25087"/>
    </source>
</evidence>
<dbReference type="InterPro" id="IPR011004">
    <property type="entry name" value="Trimer_LpxA-like_sf"/>
</dbReference>
<dbReference type="Pfam" id="PF00483">
    <property type="entry name" value="NTP_transferase"/>
    <property type="match status" value="1"/>
</dbReference>
<dbReference type="Gene3D" id="3.90.550.10">
    <property type="entry name" value="Spore Coat Polysaccharide Biosynthesis Protein SpsA, Chain A"/>
    <property type="match status" value="1"/>
</dbReference>
<keyword evidence="2 9" id="KW-0321">Glycogen metabolism</keyword>
<dbReference type="InterPro" id="IPR005835">
    <property type="entry name" value="NTP_transferase_dom"/>
</dbReference>
<keyword evidence="6 9" id="KW-0067">ATP-binding</keyword>
<dbReference type="CDD" id="cd02508">
    <property type="entry name" value="ADP_Glucose_PP"/>
    <property type="match status" value="1"/>
</dbReference>
<protein>
    <recommendedName>
        <fullName evidence="9">Glucose-1-phosphate adenylyltransferase</fullName>
        <ecNumber evidence="9">2.7.7.27</ecNumber>
    </recommendedName>
    <alternativeName>
        <fullName evidence="9">ADP-glucose pyrophosphorylase</fullName>
        <shortName evidence="9">ADPGlc PPase</shortName>
    </alternativeName>
    <alternativeName>
        <fullName evidence="9">ADP-glucose synthase</fullName>
    </alternativeName>
</protein>
<dbReference type="OrthoDB" id="9801810at2"/>
<evidence type="ECO:0000256" key="3">
    <source>
        <dbReference type="ARBA" id="ARBA00022679"/>
    </source>
</evidence>